<dbReference type="Proteomes" id="UP000634136">
    <property type="component" value="Unassembled WGS sequence"/>
</dbReference>
<proteinExistence type="predicted"/>
<evidence type="ECO:0000256" key="1">
    <source>
        <dbReference type="SAM" id="MobiDB-lite"/>
    </source>
</evidence>
<evidence type="ECO:0000313" key="2">
    <source>
        <dbReference type="EMBL" id="KAF7833285.1"/>
    </source>
</evidence>
<dbReference type="AlphaFoldDB" id="A0A834WV48"/>
<dbReference type="EMBL" id="JAAIUW010000005">
    <property type="protein sequence ID" value="KAF7833285.1"/>
    <property type="molecule type" value="Genomic_DNA"/>
</dbReference>
<organism evidence="2 3">
    <name type="scientific">Senna tora</name>
    <dbReference type="NCBI Taxonomy" id="362788"/>
    <lineage>
        <taxon>Eukaryota</taxon>
        <taxon>Viridiplantae</taxon>
        <taxon>Streptophyta</taxon>
        <taxon>Embryophyta</taxon>
        <taxon>Tracheophyta</taxon>
        <taxon>Spermatophyta</taxon>
        <taxon>Magnoliopsida</taxon>
        <taxon>eudicotyledons</taxon>
        <taxon>Gunneridae</taxon>
        <taxon>Pentapetalae</taxon>
        <taxon>rosids</taxon>
        <taxon>fabids</taxon>
        <taxon>Fabales</taxon>
        <taxon>Fabaceae</taxon>
        <taxon>Caesalpinioideae</taxon>
        <taxon>Cassia clade</taxon>
        <taxon>Senna</taxon>
    </lineage>
</organism>
<accession>A0A834WV48</accession>
<gene>
    <name evidence="2" type="ORF">G2W53_015618</name>
</gene>
<name>A0A834WV48_9FABA</name>
<evidence type="ECO:0000313" key="3">
    <source>
        <dbReference type="Proteomes" id="UP000634136"/>
    </source>
</evidence>
<keyword evidence="3" id="KW-1185">Reference proteome</keyword>
<sequence length="33" mass="3583">MHSNETSVEANASHTMRSVGFTKAMPRRAPLAP</sequence>
<feature type="compositionally biased region" description="Polar residues" evidence="1">
    <location>
        <begin position="1"/>
        <end position="16"/>
    </location>
</feature>
<reference evidence="2" key="1">
    <citation type="submission" date="2020-09" db="EMBL/GenBank/DDBJ databases">
        <title>Genome-Enabled Discovery of Anthraquinone Biosynthesis in Senna tora.</title>
        <authorList>
            <person name="Kang S.-H."/>
            <person name="Pandey R.P."/>
            <person name="Lee C.-M."/>
            <person name="Sim J.-S."/>
            <person name="Jeong J.-T."/>
            <person name="Choi B.-S."/>
            <person name="Jung M."/>
            <person name="Ginzburg D."/>
            <person name="Zhao K."/>
            <person name="Won S.Y."/>
            <person name="Oh T.-J."/>
            <person name="Yu Y."/>
            <person name="Kim N.-H."/>
            <person name="Lee O.R."/>
            <person name="Lee T.-H."/>
            <person name="Bashyal P."/>
            <person name="Kim T.-S."/>
            <person name="Lee W.-H."/>
            <person name="Kawkins C."/>
            <person name="Kim C.-K."/>
            <person name="Kim J.S."/>
            <person name="Ahn B.O."/>
            <person name="Rhee S.Y."/>
            <person name="Sohng J.K."/>
        </authorList>
    </citation>
    <scope>NUCLEOTIDE SEQUENCE</scope>
    <source>
        <tissue evidence="2">Leaf</tissue>
    </source>
</reference>
<protein>
    <submittedName>
        <fullName evidence="2">Uncharacterized protein</fullName>
    </submittedName>
</protein>
<comment type="caution">
    <text evidence="2">The sequence shown here is derived from an EMBL/GenBank/DDBJ whole genome shotgun (WGS) entry which is preliminary data.</text>
</comment>
<feature type="region of interest" description="Disordered" evidence="1">
    <location>
        <begin position="1"/>
        <end position="33"/>
    </location>
</feature>